<dbReference type="PANTHER" id="PTHR12829:SF4">
    <property type="entry name" value="N(6)-ADENINE-SPECIFIC METHYLTRANSFERASE METTL4"/>
    <property type="match status" value="1"/>
</dbReference>
<evidence type="ECO:0000313" key="2">
    <source>
        <dbReference type="Proteomes" id="UP000695007"/>
    </source>
</evidence>
<dbReference type="InterPro" id="IPR029063">
    <property type="entry name" value="SAM-dependent_MTases_sf"/>
</dbReference>
<organism evidence="2 3">
    <name type="scientific">Ceratosolen solmsi marchali</name>
    <dbReference type="NCBI Taxonomy" id="326594"/>
    <lineage>
        <taxon>Eukaryota</taxon>
        <taxon>Metazoa</taxon>
        <taxon>Ecdysozoa</taxon>
        <taxon>Arthropoda</taxon>
        <taxon>Hexapoda</taxon>
        <taxon>Insecta</taxon>
        <taxon>Pterygota</taxon>
        <taxon>Neoptera</taxon>
        <taxon>Endopterygota</taxon>
        <taxon>Hymenoptera</taxon>
        <taxon>Apocrita</taxon>
        <taxon>Proctotrupomorpha</taxon>
        <taxon>Chalcidoidea</taxon>
        <taxon>Agaonidae</taxon>
        <taxon>Agaoninae</taxon>
        <taxon>Ceratosolen</taxon>
    </lineage>
</organism>
<dbReference type="Proteomes" id="UP000695007">
    <property type="component" value="Unplaced"/>
</dbReference>
<dbReference type="Pfam" id="PF05063">
    <property type="entry name" value="MT-A70"/>
    <property type="match status" value="1"/>
</dbReference>
<dbReference type="Gene3D" id="3.40.50.150">
    <property type="entry name" value="Vaccinia Virus protein VP39"/>
    <property type="match status" value="1"/>
</dbReference>
<dbReference type="CTD" id="64863"/>
<reference evidence="3" key="1">
    <citation type="submission" date="2025-08" db="UniProtKB">
        <authorList>
            <consortium name="RefSeq"/>
        </authorList>
    </citation>
    <scope>IDENTIFICATION</scope>
</reference>
<evidence type="ECO:0000313" key="3">
    <source>
        <dbReference type="RefSeq" id="XP_011500459.1"/>
    </source>
</evidence>
<dbReference type="RefSeq" id="XP_011500459.1">
    <property type="nucleotide sequence ID" value="XM_011502157.1"/>
</dbReference>
<protein>
    <submittedName>
        <fullName evidence="3">Methyltransferase-like protein 4</fullName>
    </submittedName>
</protein>
<accession>A0AAJ7DXW8</accession>
<keyword evidence="2" id="KW-1185">Reference proteome</keyword>
<dbReference type="GO" id="GO:0003676">
    <property type="term" value="F:nucleic acid binding"/>
    <property type="evidence" value="ECO:0007669"/>
    <property type="project" value="InterPro"/>
</dbReference>
<dbReference type="GO" id="GO:0032259">
    <property type="term" value="P:methylation"/>
    <property type="evidence" value="ECO:0007669"/>
    <property type="project" value="InterPro"/>
</dbReference>
<proteinExistence type="inferred from homology"/>
<dbReference type="PROSITE" id="PS00092">
    <property type="entry name" value="N6_MTASE"/>
    <property type="match status" value="1"/>
</dbReference>
<dbReference type="PANTHER" id="PTHR12829">
    <property type="entry name" value="N6-ADENOSINE-METHYLTRANSFERASE"/>
    <property type="match status" value="1"/>
</dbReference>
<dbReference type="InterPro" id="IPR002052">
    <property type="entry name" value="DNA_methylase_N6_adenine_CS"/>
</dbReference>
<dbReference type="GeneID" id="105364272"/>
<evidence type="ECO:0000256" key="1">
    <source>
        <dbReference type="PROSITE-ProRule" id="PRU00489"/>
    </source>
</evidence>
<dbReference type="InterPro" id="IPR007757">
    <property type="entry name" value="MT-A70-like"/>
</dbReference>
<dbReference type="PROSITE" id="PS51143">
    <property type="entry name" value="MT_A70"/>
    <property type="match status" value="1"/>
</dbReference>
<gene>
    <name evidence="3" type="primary">LOC105364272</name>
</gene>
<dbReference type="GO" id="GO:0008168">
    <property type="term" value="F:methyltransferase activity"/>
    <property type="evidence" value="ECO:0007669"/>
    <property type="project" value="InterPro"/>
</dbReference>
<dbReference type="GO" id="GO:0005634">
    <property type="term" value="C:nucleus"/>
    <property type="evidence" value="ECO:0007669"/>
    <property type="project" value="TreeGrafter"/>
</dbReference>
<dbReference type="AlphaFoldDB" id="A0AAJ7DXW8"/>
<name>A0AAJ7DXW8_9HYME</name>
<sequence>MSILFDSDDGWIISHLDYLNKIYEIVEDEQQNKVLNFNESLFKINTQYLRQNQIDSFKKKDANVNSLKKRRKKKSQILPEDILKENNVVREIGLKLLDKAKNLKIFTNTILDNNEESRLASKQFYLSKLQLNYNFHGSNRKEIATIAKFQNEKYVFPKNSEFYCYDIREITKKLNISNRFDLIILDPPWWNKSIRRKRIKFEESSYKMIYNEELANIPIKNLLHPFGIVAVWCTNSSSQLKYILDELFPSWNIVFKAKWYWLKVTQNDETICNFNDSHGKQPYEQLVFGVCSSNINCSLPDKKVIVSVPSAVHSHKPPLTEILKNFLKEKPKCMEIFARYLLPDWTSWGLEVLKFQHLSLYSIIETKNIII</sequence>
<comment type="similarity">
    <text evidence="1">Belongs to the MT-A70-like family.</text>
</comment>
<dbReference type="KEGG" id="csol:105364272"/>
<dbReference type="SUPFAM" id="SSF53335">
    <property type="entry name" value="S-adenosyl-L-methionine-dependent methyltransferases"/>
    <property type="match status" value="1"/>
</dbReference>